<evidence type="ECO:0000256" key="3">
    <source>
        <dbReference type="RuleBase" id="RU003694"/>
    </source>
</evidence>
<dbReference type="PANTHER" id="PTHR11712">
    <property type="entry name" value="POLYKETIDE SYNTHASE-RELATED"/>
    <property type="match status" value="1"/>
</dbReference>
<accession>A0A4P7SIL9</accession>
<dbReference type="GO" id="GO:0006633">
    <property type="term" value="P:fatty acid biosynthetic process"/>
    <property type="evidence" value="ECO:0007669"/>
    <property type="project" value="TreeGrafter"/>
</dbReference>
<feature type="region of interest" description="Disordered" evidence="4">
    <location>
        <begin position="1"/>
        <end position="20"/>
    </location>
</feature>
<comment type="similarity">
    <text evidence="1 3">Belongs to the thiolase-like superfamily. Beta-ketoacyl-ACP synthases family.</text>
</comment>
<dbReference type="KEGG" id="celz:E5225_00750"/>
<evidence type="ECO:0000256" key="4">
    <source>
        <dbReference type="SAM" id="MobiDB-lite"/>
    </source>
</evidence>
<dbReference type="AlphaFoldDB" id="A0A4P7SIL9"/>
<feature type="compositionally biased region" description="Low complexity" evidence="4">
    <location>
        <begin position="8"/>
        <end position="20"/>
    </location>
</feature>
<dbReference type="Pfam" id="PF00109">
    <property type="entry name" value="ketoacyl-synt"/>
    <property type="match status" value="1"/>
</dbReference>
<dbReference type="SUPFAM" id="SSF53901">
    <property type="entry name" value="Thiolase-like"/>
    <property type="match status" value="2"/>
</dbReference>
<keyword evidence="7" id="KW-1185">Reference proteome</keyword>
<dbReference type="InterPro" id="IPR000794">
    <property type="entry name" value="Beta-ketoacyl_synthase"/>
</dbReference>
<evidence type="ECO:0000313" key="6">
    <source>
        <dbReference type="EMBL" id="QCB92303.1"/>
    </source>
</evidence>
<evidence type="ECO:0000313" key="7">
    <source>
        <dbReference type="Proteomes" id="UP000296469"/>
    </source>
</evidence>
<dbReference type="Gene3D" id="3.40.47.10">
    <property type="match status" value="2"/>
</dbReference>
<proteinExistence type="inferred from homology"/>
<dbReference type="PANTHER" id="PTHR11712:SF347">
    <property type="entry name" value="BETA KETOACYL-ACYL CARRIER PROTEIN SYNTHASE"/>
    <property type="match status" value="1"/>
</dbReference>
<dbReference type="InterPro" id="IPR014031">
    <property type="entry name" value="Ketoacyl_synth_C"/>
</dbReference>
<evidence type="ECO:0000256" key="2">
    <source>
        <dbReference type="ARBA" id="ARBA00022679"/>
    </source>
</evidence>
<keyword evidence="2 3" id="KW-0808">Transferase</keyword>
<reference evidence="6 7" key="1">
    <citation type="submission" date="2019-04" db="EMBL/GenBank/DDBJ databases">
        <title>Isolation and identification of Cellulomonas shaoxiangyii sp. Nov. isolated from feces of the Tibetan antelopes (Pantholops hodgsonii) in the Qinghai-Tibet plateau of China.</title>
        <authorList>
            <person name="Tian Z."/>
        </authorList>
    </citation>
    <scope>NUCLEOTIDE SEQUENCE [LARGE SCALE GENOMIC DNA]</scope>
    <source>
        <strain evidence="6 7">Z28</strain>
    </source>
</reference>
<dbReference type="InterPro" id="IPR014030">
    <property type="entry name" value="Ketoacyl_synth_N"/>
</dbReference>
<dbReference type="EMBL" id="CP039291">
    <property type="protein sequence ID" value="QCB92303.1"/>
    <property type="molecule type" value="Genomic_DNA"/>
</dbReference>
<dbReference type="InterPro" id="IPR016039">
    <property type="entry name" value="Thiolase-like"/>
</dbReference>
<evidence type="ECO:0000256" key="1">
    <source>
        <dbReference type="ARBA" id="ARBA00008467"/>
    </source>
</evidence>
<gene>
    <name evidence="6" type="ORF">E5225_00750</name>
</gene>
<dbReference type="Proteomes" id="UP000296469">
    <property type="component" value="Chromosome"/>
</dbReference>
<dbReference type="InterPro" id="IPR020841">
    <property type="entry name" value="PKS_Beta-ketoAc_synthase_dom"/>
</dbReference>
<sequence length="422" mass="42153">MTAATAHATGRAPEAAPGAAPPAVTGVLAGTGATCSVGHGVEASFAALLDGRDGLAPLRGLDARRYGAGHAYEVDDRPDGRDVPGRAGALLVAAVREAADAAGLGTLAGVPVLVGTGLRELRSLELSWLRRADGPDPDRVPAPFGPDDLHFGPALRALGADDVHTFSNACSASLYAAGLALDLLALGHPAVVVGGVDVLTSSMFGLLDRVHLDPPERLRPFDAARKGVLMGEGAAAVVLTRGPAPGAAARDAAAGASRATLLRAVALGCDAFHATAPDPDGVERTIRAAHAAAGVGPRDVDVVYAHGTGTLLNDEAEAVALSRVFGADAPVTAAVKGATGHTSGGSGLFSLVMAERTLATGLVPGVRGLREPTPAAAGLRLPTGTVRIGRSRIAQVDAFGFGGLNAVAVLERTGTDAPREPA</sequence>
<organism evidence="6 7">
    <name type="scientific">Cellulomonas shaoxiangyii</name>
    <dbReference type="NCBI Taxonomy" id="2566013"/>
    <lineage>
        <taxon>Bacteria</taxon>
        <taxon>Bacillati</taxon>
        <taxon>Actinomycetota</taxon>
        <taxon>Actinomycetes</taxon>
        <taxon>Micrococcales</taxon>
        <taxon>Cellulomonadaceae</taxon>
        <taxon>Cellulomonas</taxon>
    </lineage>
</organism>
<dbReference type="GO" id="GO:0004315">
    <property type="term" value="F:3-oxoacyl-[acyl-carrier-protein] synthase activity"/>
    <property type="evidence" value="ECO:0007669"/>
    <property type="project" value="TreeGrafter"/>
</dbReference>
<dbReference type="SMART" id="SM00825">
    <property type="entry name" value="PKS_KS"/>
    <property type="match status" value="1"/>
</dbReference>
<name>A0A4P7SIL9_9CELL</name>
<protein>
    <submittedName>
        <fullName evidence="6">3-oxoacyl-ACP synthase</fullName>
    </submittedName>
</protein>
<dbReference type="RefSeq" id="WP_135975258.1">
    <property type="nucleotide sequence ID" value="NZ_CP039291.1"/>
</dbReference>
<dbReference type="Pfam" id="PF02801">
    <property type="entry name" value="Ketoacyl-synt_C"/>
    <property type="match status" value="1"/>
</dbReference>
<dbReference type="OrthoDB" id="9808669at2"/>
<feature type="domain" description="Ketosynthase family 3 (KS3)" evidence="5">
    <location>
        <begin position="1"/>
        <end position="412"/>
    </location>
</feature>
<evidence type="ECO:0000259" key="5">
    <source>
        <dbReference type="PROSITE" id="PS52004"/>
    </source>
</evidence>
<dbReference type="PROSITE" id="PS52004">
    <property type="entry name" value="KS3_2"/>
    <property type="match status" value="1"/>
</dbReference>